<keyword evidence="1" id="KW-1133">Transmembrane helix</keyword>
<sequence length="396" mass="45216">MTQEKQEQTMDLYIESKQTLQLAQKHEIQLIIDNHTYSLQSDTLNKGHQIAALRQFLFPSVLVTAIFFLIFFFRGQALFALTGGFSIGSTVTALGVVSGILTFAFNFVRWKRQGYSHLEKIYWRNFPTILISFAIIILIAMLFLFYLLSTLFVNLYLDLYLSTLLAFIVFALVHYLMIHFVLILSPSVMTKLLVFVVLGGVVIAMLTNNQEEWWQVHLSFLGSNQATSSWQFNSTLILSALLMIALVDYIFIGLNEQFPKHLDASILRILLTITAISLGMVGYFPADGAGRMPYYHNKSAEMLVIMIILMIIGVKWLLPKVMREFQWLSYALGAVLVAVTTLYMVGDYITLTGFELIAFFLAFSWLMLLLQHLEKALHPEVLTYQVMVHYPNPNDN</sequence>
<organism evidence="2 3">
    <name type="scientific">Fundicoccus ignavus</name>
    <dbReference type="NCBI Taxonomy" id="2664442"/>
    <lineage>
        <taxon>Bacteria</taxon>
        <taxon>Bacillati</taxon>
        <taxon>Bacillota</taxon>
        <taxon>Bacilli</taxon>
        <taxon>Lactobacillales</taxon>
        <taxon>Aerococcaceae</taxon>
        <taxon>Fundicoccus</taxon>
    </lineage>
</organism>
<evidence type="ECO:0000313" key="3">
    <source>
        <dbReference type="Proteomes" id="UP000430975"/>
    </source>
</evidence>
<dbReference type="Pfam" id="PF06197">
    <property type="entry name" value="DUF998"/>
    <property type="match status" value="1"/>
</dbReference>
<gene>
    <name evidence="2" type="ORF">GIY09_11585</name>
</gene>
<feature type="transmembrane region" description="Helical" evidence="1">
    <location>
        <begin position="266"/>
        <end position="286"/>
    </location>
</feature>
<dbReference type="EMBL" id="WJQS01000017">
    <property type="protein sequence ID" value="MRI86486.1"/>
    <property type="molecule type" value="Genomic_DNA"/>
</dbReference>
<proteinExistence type="predicted"/>
<evidence type="ECO:0000313" key="2">
    <source>
        <dbReference type="EMBL" id="MRI86486.1"/>
    </source>
</evidence>
<comment type="caution">
    <text evidence="2">The sequence shown here is derived from an EMBL/GenBank/DDBJ whole genome shotgun (WGS) entry which is preliminary data.</text>
</comment>
<dbReference type="RefSeq" id="WP_153864134.1">
    <property type="nucleotide sequence ID" value="NZ_WJQS01000017.1"/>
</dbReference>
<reference evidence="2 3" key="1">
    <citation type="submission" date="2019-11" db="EMBL/GenBank/DDBJ databases">
        <title>Characterisation of Fundicoccus ignavus gen. nov. sp. nov., a novel genus of the family Aerococcaceae isolated from bulk tank milk.</title>
        <authorList>
            <person name="Siebert A."/>
            <person name="Huptas C."/>
            <person name="Wenning M."/>
            <person name="Scherer S."/>
            <person name="Doll E.V."/>
        </authorList>
    </citation>
    <scope>NUCLEOTIDE SEQUENCE [LARGE SCALE GENOMIC DNA]</scope>
    <source>
        <strain evidence="2 3">WS4759</strain>
    </source>
</reference>
<protein>
    <submittedName>
        <fullName evidence="2">DUF998 domain-containing protein</fullName>
    </submittedName>
</protein>
<keyword evidence="1" id="KW-0812">Transmembrane</keyword>
<feature type="transmembrane region" description="Helical" evidence="1">
    <location>
        <begin position="298"/>
        <end position="318"/>
    </location>
</feature>
<accession>A0A6I2GHA7</accession>
<feature type="transmembrane region" description="Helical" evidence="1">
    <location>
        <begin position="85"/>
        <end position="108"/>
    </location>
</feature>
<dbReference type="AlphaFoldDB" id="A0A6I2GHA7"/>
<keyword evidence="1" id="KW-0472">Membrane</keyword>
<evidence type="ECO:0000256" key="1">
    <source>
        <dbReference type="SAM" id="Phobius"/>
    </source>
</evidence>
<name>A0A6I2GHA7_9LACT</name>
<feature type="transmembrane region" description="Helical" evidence="1">
    <location>
        <begin position="327"/>
        <end position="345"/>
    </location>
</feature>
<dbReference type="Proteomes" id="UP000430975">
    <property type="component" value="Unassembled WGS sequence"/>
</dbReference>
<feature type="transmembrane region" description="Helical" evidence="1">
    <location>
        <begin position="159"/>
        <end position="185"/>
    </location>
</feature>
<feature type="transmembrane region" description="Helical" evidence="1">
    <location>
        <begin position="56"/>
        <end position="73"/>
    </location>
</feature>
<dbReference type="InterPro" id="IPR009339">
    <property type="entry name" value="DUF998"/>
</dbReference>
<feature type="transmembrane region" description="Helical" evidence="1">
    <location>
        <begin position="351"/>
        <end position="370"/>
    </location>
</feature>
<feature type="transmembrane region" description="Helical" evidence="1">
    <location>
        <begin position="230"/>
        <end position="254"/>
    </location>
</feature>
<feature type="transmembrane region" description="Helical" evidence="1">
    <location>
        <begin position="192"/>
        <end position="210"/>
    </location>
</feature>
<feature type="transmembrane region" description="Helical" evidence="1">
    <location>
        <begin position="129"/>
        <end position="153"/>
    </location>
</feature>
<keyword evidence="3" id="KW-1185">Reference proteome</keyword>